<dbReference type="PROSITE" id="PS51257">
    <property type="entry name" value="PROKAR_LIPOPROTEIN"/>
    <property type="match status" value="1"/>
</dbReference>
<keyword evidence="4" id="KW-1185">Reference proteome</keyword>
<dbReference type="EMBL" id="JBBGZA010000001">
    <property type="protein sequence ID" value="MEJ5094346.1"/>
    <property type="molecule type" value="Genomic_DNA"/>
</dbReference>
<evidence type="ECO:0008006" key="5">
    <source>
        <dbReference type="Google" id="ProtNLM"/>
    </source>
</evidence>
<evidence type="ECO:0000313" key="3">
    <source>
        <dbReference type="EMBL" id="MEJ5094346.1"/>
    </source>
</evidence>
<gene>
    <name evidence="3" type="ORF">WH159_07310</name>
</gene>
<name>A0ABU8Q3M2_9SPHN</name>
<evidence type="ECO:0000256" key="2">
    <source>
        <dbReference type="SAM" id="SignalP"/>
    </source>
</evidence>
<feature type="chain" id="PRO_5045727162" description="Lipoprotein" evidence="2">
    <location>
        <begin position="19"/>
        <end position="93"/>
    </location>
</feature>
<organism evidence="3 4">
    <name type="scientific">Sphingomonas molluscorum</name>
    <dbReference type="NCBI Taxonomy" id="418184"/>
    <lineage>
        <taxon>Bacteria</taxon>
        <taxon>Pseudomonadati</taxon>
        <taxon>Pseudomonadota</taxon>
        <taxon>Alphaproteobacteria</taxon>
        <taxon>Sphingomonadales</taxon>
        <taxon>Sphingomonadaceae</taxon>
        <taxon>Sphingomonas</taxon>
    </lineage>
</organism>
<proteinExistence type="predicted"/>
<evidence type="ECO:0000313" key="4">
    <source>
        <dbReference type="Proteomes" id="UP001380365"/>
    </source>
</evidence>
<feature type="region of interest" description="Disordered" evidence="1">
    <location>
        <begin position="44"/>
        <end position="93"/>
    </location>
</feature>
<comment type="caution">
    <text evidence="3">The sequence shown here is derived from an EMBL/GenBank/DDBJ whole genome shotgun (WGS) entry which is preliminary data.</text>
</comment>
<dbReference type="RefSeq" id="WP_132883259.1">
    <property type="nucleotide sequence ID" value="NZ_JBBGZA010000001.1"/>
</dbReference>
<evidence type="ECO:0000256" key="1">
    <source>
        <dbReference type="SAM" id="MobiDB-lite"/>
    </source>
</evidence>
<feature type="signal peptide" evidence="2">
    <location>
        <begin position="1"/>
        <end position="18"/>
    </location>
</feature>
<keyword evidence="2" id="KW-0732">Signal</keyword>
<dbReference type="Proteomes" id="UP001380365">
    <property type="component" value="Unassembled WGS sequence"/>
</dbReference>
<protein>
    <recommendedName>
        <fullName evidence="5">Lipoprotein</fullName>
    </recommendedName>
</protein>
<sequence length="93" mass="9451">MTKAVPMLMLPLVALLGACGGGEEVRVTNDENVVLNDSYDNMAFSNDGEDPANAMGSAGGTDGAMMGNGTDANMAMPATNDTLPIANDATPTR</sequence>
<accession>A0ABU8Q3M2</accession>
<reference evidence="3 4" key="1">
    <citation type="submission" date="2023-12" db="EMBL/GenBank/DDBJ databases">
        <title>Gut-associated functions are favored during microbiome assembly across C. elegans life.</title>
        <authorList>
            <person name="Zimmermann J."/>
        </authorList>
    </citation>
    <scope>NUCLEOTIDE SEQUENCE [LARGE SCALE GENOMIC DNA]</scope>
    <source>
        <strain evidence="3 4">JUb134</strain>
    </source>
</reference>